<dbReference type="GO" id="GO:0005778">
    <property type="term" value="C:peroxisomal membrane"/>
    <property type="evidence" value="ECO:0007669"/>
    <property type="project" value="UniProtKB-SubCell"/>
</dbReference>
<dbReference type="InterPro" id="IPR008733">
    <property type="entry name" value="PEX11"/>
</dbReference>
<dbReference type="Proteomes" id="UP000191672">
    <property type="component" value="Unassembled WGS sequence"/>
</dbReference>
<dbReference type="Pfam" id="PF11951">
    <property type="entry name" value="Fungal_trans_2"/>
    <property type="match status" value="1"/>
</dbReference>
<reference evidence="7" key="1">
    <citation type="journal article" date="2017" name="Nat. Microbiol.">
        <title>Global analysis of biosynthetic gene clusters reveals vast potential of secondary metabolite production in Penicillium species.</title>
        <authorList>
            <person name="Nielsen J.C."/>
            <person name="Grijseels S."/>
            <person name="Prigent S."/>
            <person name="Ji B."/>
            <person name="Dainat J."/>
            <person name="Nielsen K.F."/>
            <person name="Frisvad J.C."/>
            <person name="Workman M."/>
            <person name="Nielsen J."/>
        </authorList>
    </citation>
    <scope>NUCLEOTIDE SEQUENCE [LARGE SCALE GENOMIC DNA]</scope>
    <source>
        <strain evidence="7">IBT 31811</strain>
    </source>
</reference>
<keyword evidence="5" id="KW-1133">Transmembrane helix</keyword>
<feature type="transmembrane region" description="Helical" evidence="5">
    <location>
        <begin position="77"/>
        <end position="98"/>
    </location>
</feature>
<dbReference type="GO" id="GO:0016559">
    <property type="term" value="P:peroxisome fission"/>
    <property type="evidence" value="ECO:0007669"/>
    <property type="project" value="InterPro"/>
</dbReference>
<dbReference type="Pfam" id="PF05648">
    <property type="entry name" value="PEX11"/>
    <property type="match status" value="1"/>
</dbReference>
<protein>
    <submittedName>
        <fullName evidence="6">Uncharacterized protein</fullName>
    </submittedName>
</protein>
<gene>
    <name evidence="6" type="ORF">PENANT_c026G00107</name>
</gene>
<feature type="region of interest" description="Disordered" evidence="4">
    <location>
        <begin position="266"/>
        <end position="290"/>
    </location>
</feature>
<dbReference type="PANTHER" id="PTHR38791:SF12">
    <property type="entry name" value="TRANSCRIPTION FACTOR DOMAIN-CONTAINING PROTEIN-RELATED"/>
    <property type="match status" value="1"/>
</dbReference>
<evidence type="ECO:0000256" key="3">
    <source>
        <dbReference type="ARBA" id="ARBA00046271"/>
    </source>
</evidence>
<feature type="region of interest" description="Disordered" evidence="4">
    <location>
        <begin position="698"/>
        <end position="718"/>
    </location>
</feature>
<comment type="caution">
    <text evidence="6">The sequence shown here is derived from an EMBL/GenBank/DDBJ whole genome shotgun (WGS) entry which is preliminary data.</text>
</comment>
<name>A0A1V6PX31_9EURO</name>
<dbReference type="PANTHER" id="PTHR38791">
    <property type="entry name" value="ZN(II)2CYS6 TRANSCRIPTION FACTOR (EUROFUNG)-RELATED-RELATED"/>
    <property type="match status" value="1"/>
</dbReference>
<dbReference type="AlphaFoldDB" id="A0A1V6PX31"/>
<evidence type="ECO:0000256" key="4">
    <source>
        <dbReference type="SAM" id="MobiDB-lite"/>
    </source>
</evidence>
<accession>A0A1V6PX31</accession>
<evidence type="ECO:0000256" key="1">
    <source>
        <dbReference type="ARBA" id="ARBA00023136"/>
    </source>
</evidence>
<keyword evidence="5" id="KW-0812">Transmembrane</keyword>
<dbReference type="InterPro" id="IPR021858">
    <property type="entry name" value="Fun_TF"/>
</dbReference>
<sequence length="718" mass="78868">MIQKFSRFVNSGAGLEKTLRLVQCTAQVVAALTVSSALVVQLTTVKLQLALARRYFRFFGFIDSFQRMSALLGKDGFSSVGGLIGLAKWTCFGLYFLLEDLTTLHAMGVYSVSWHDPVMDQANTFWLYALSFSVVGSIWALLFGPSEQPAKKESKKKDQKAESEKTVPVKATPSSALIQQIVVDSCDMLIPLELLNWMPTGDVVIGSTMVLSTLLTAQNIWARHDEGKPSCGNCAVYGKKCPGYRTSIPLVFLNENKKVESLFSKERKRAANNRPEQTTQTQLVSRTASAPGMSDTGLSVLRFLLDSSWENHGRCYFLDQFTLPTEPDGSPGPLDSIPVLYTLCRGEKANGAPLLSLRAALDAAAFASLASHANVSSLAIQARKKYGQALCALSRALESVEDATRDETLGAIVMLMIFEDINSERQSLMSTHVPGIQYLLKLRGVKQLSDPATRSLFHFAFAQMLIQFVGLKDPMQINLDWLLDVLIISHPIYQMMSGNIKILKFCATVSQLLSSEGAGQPTPLSVMSFLEQGENLDMELSQWHSDIPEAWLPRKCRKTDGAEVILHPDITSADVWNSYRGTRIILQQTILQIHGCLDGCTGKAWRSEAICSPQDIIIEMATEICQTLPFALGEIDPLGCPTRRTGRTNIKAVQGFALLWPIFSVTQCGYATETQEAQARSALRQIGSTHGIQLGVALGREGVSMDRPPTGNSRVPNR</sequence>
<evidence type="ECO:0000256" key="2">
    <source>
        <dbReference type="ARBA" id="ARBA00023140"/>
    </source>
</evidence>
<keyword evidence="2" id="KW-0576">Peroxisome</keyword>
<organism evidence="6 7">
    <name type="scientific">Penicillium antarcticum</name>
    <dbReference type="NCBI Taxonomy" id="416450"/>
    <lineage>
        <taxon>Eukaryota</taxon>
        <taxon>Fungi</taxon>
        <taxon>Dikarya</taxon>
        <taxon>Ascomycota</taxon>
        <taxon>Pezizomycotina</taxon>
        <taxon>Eurotiomycetes</taxon>
        <taxon>Eurotiomycetidae</taxon>
        <taxon>Eurotiales</taxon>
        <taxon>Aspergillaceae</taxon>
        <taxon>Penicillium</taxon>
    </lineage>
</organism>
<proteinExistence type="predicted"/>
<evidence type="ECO:0000313" key="6">
    <source>
        <dbReference type="EMBL" id="OQD81588.1"/>
    </source>
</evidence>
<feature type="compositionally biased region" description="Polar residues" evidence="4">
    <location>
        <begin position="274"/>
        <end position="288"/>
    </location>
</feature>
<dbReference type="EMBL" id="MDYN01000026">
    <property type="protein sequence ID" value="OQD81588.1"/>
    <property type="molecule type" value="Genomic_DNA"/>
</dbReference>
<feature type="transmembrane region" description="Helical" evidence="5">
    <location>
        <begin position="125"/>
        <end position="144"/>
    </location>
</feature>
<keyword evidence="7" id="KW-1185">Reference proteome</keyword>
<comment type="subcellular location">
    <subcellularLocation>
        <location evidence="3">Peroxisome membrane</location>
    </subcellularLocation>
</comment>
<dbReference type="InterPro" id="IPR053175">
    <property type="entry name" value="DHMBA_Reg_Transcription_Factor"/>
</dbReference>
<evidence type="ECO:0000256" key="5">
    <source>
        <dbReference type="SAM" id="Phobius"/>
    </source>
</evidence>
<keyword evidence="1 5" id="KW-0472">Membrane</keyword>
<evidence type="ECO:0000313" key="7">
    <source>
        <dbReference type="Proteomes" id="UP000191672"/>
    </source>
</evidence>